<reference evidence="2" key="1">
    <citation type="submission" date="2022-10" db="EMBL/GenBank/DDBJ databases">
        <authorList>
            <person name="Koch H."/>
        </authorList>
    </citation>
    <scope>NUCLEOTIDE SEQUENCE</scope>
    <source>
        <strain evidence="2">DNF</strain>
    </source>
</reference>
<dbReference type="KEGG" id="nti:DNFV4_03281"/>
<evidence type="ECO:0008006" key="4">
    <source>
        <dbReference type="Google" id="ProtNLM"/>
    </source>
</evidence>
<keyword evidence="1" id="KW-1133">Transmembrane helix</keyword>
<protein>
    <recommendedName>
        <fullName evidence="4">DUF3147 domain-containing protein</fullName>
    </recommendedName>
</protein>
<feature type="transmembrane region" description="Helical" evidence="1">
    <location>
        <begin position="62"/>
        <end position="82"/>
    </location>
</feature>
<evidence type="ECO:0000313" key="3">
    <source>
        <dbReference type="Proteomes" id="UP001179121"/>
    </source>
</evidence>
<accession>A0AA86T719</accession>
<gene>
    <name evidence="2" type="ORF">DNFV4_03281</name>
</gene>
<sequence length="112" mass="12259">MSEFAKYALYFLIGGLVVSVSSYLGAKGEGFLAAFASTFPAITGVTFMLIQMNGGTDSTLIYAKHLLWFVPPWLAYVGFMIFGLNRFGFWPTMAGSLTVYMCCVGLLRLALK</sequence>
<keyword evidence="1" id="KW-0812">Transmembrane</keyword>
<feature type="transmembrane region" description="Helical" evidence="1">
    <location>
        <begin position="31"/>
        <end position="50"/>
    </location>
</feature>
<evidence type="ECO:0000256" key="1">
    <source>
        <dbReference type="SAM" id="Phobius"/>
    </source>
</evidence>
<dbReference type="Proteomes" id="UP001179121">
    <property type="component" value="Chromosome"/>
</dbReference>
<name>A0AA86T719_9BACT</name>
<keyword evidence="3" id="KW-1185">Reference proteome</keyword>
<dbReference type="RefSeq" id="WP_289269559.1">
    <property type="nucleotide sequence ID" value="NZ_OX365700.1"/>
</dbReference>
<feature type="transmembrane region" description="Helical" evidence="1">
    <location>
        <begin position="7"/>
        <end position="25"/>
    </location>
</feature>
<feature type="transmembrane region" description="Helical" evidence="1">
    <location>
        <begin position="88"/>
        <end position="111"/>
    </location>
</feature>
<evidence type="ECO:0000313" key="2">
    <source>
        <dbReference type="EMBL" id="CAI4032851.1"/>
    </source>
</evidence>
<dbReference type="AlphaFoldDB" id="A0AA86T719"/>
<organism evidence="2 3">
    <name type="scientific">Nitrospira tepida</name>
    <dbReference type="NCBI Taxonomy" id="2973512"/>
    <lineage>
        <taxon>Bacteria</taxon>
        <taxon>Pseudomonadati</taxon>
        <taxon>Nitrospirota</taxon>
        <taxon>Nitrospiria</taxon>
        <taxon>Nitrospirales</taxon>
        <taxon>Nitrospiraceae</taxon>
        <taxon>Nitrospira</taxon>
    </lineage>
</organism>
<dbReference type="EMBL" id="OX365700">
    <property type="protein sequence ID" value="CAI4032851.1"/>
    <property type="molecule type" value="Genomic_DNA"/>
</dbReference>
<proteinExistence type="predicted"/>
<keyword evidence="1" id="KW-0472">Membrane</keyword>